<dbReference type="InterPro" id="IPR004843">
    <property type="entry name" value="Calcineurin-like_PHP"/>
</dbReference>
<dbReference type="Pfam" id="PF00149">
    <property type="entry name" value="Metallophos"/>
    <property type="match status" value="1"/>
</dbReference>
<dbReference type="EMBL" id="JAAIJR010000010">
    <property type="protein sequence ID" value="NEX19479.1"/>
    <property type="molecule type" value="Genomic_DNA"/>
</dbReference>
<dbReference type="SUPFAM" id="SSF56300">
    <property type="entry name" value="Metallo-dependent phosphatases"/>
    <property type="match status" value="1"/>
</dbReference>
<feature type="domain" description="Calcineurin-like phosphoesterase" evidence="1">
    <location>
        <begin position="110"/>
        <end position="385"/>
    </location>
</feature>
<reference evidence="2 3" key="2">
    <citation type="submission" date="2020-02" db="EMBL/GenBank/DDBJ databases">
        <title>Genome sequences of Thiorhodococcus mannitoliphagus and Thiorhodococcus minor, purple sulfur photosynthetic bacteria in the gammaproteobacterial family, Chromatiaceae.</title>
        <authorList>
            <person name="Aviles F.A."/>
            <person name="Meyer T.E."/>
            <person name="Kyndt J.A."/>
        </authorList>
    </citation>
    <scope>NUCLEOTIDE SEQUENCE [LARGE SCALE GENOMIC DNA]</scope>
    <source>
        <strain evidence="2 3">DSM 18266</strain>
    </source>
</reference>
<comment type="caution">
    <text evidence="2">The sequence shown here is derived from an EMBL/GenBank/DDBJ whole genome shotgun (WGS) entry which is preliminary data.</text>
</comment>
<dbReference type="RefSeq" id="WP_164652381.1">
    <property type="nucleotide sequence ID" value="NZ_JAAIJR010000010.1"/>
</dbReference>
<protein>
    <recommendedName>
        <fullName evidence="1">Calcineurin-like phosphoesterase domain-containing protein</fullName>
    </recommendedName>
</protein>
<dbReference type="InterPro" id="IPR029052">
    <property type="entry name" value="Metallo-depent_PP-like"/>
</dbReference>
<accession>A0A6P1DNG2</accession>
<dbReference type="GO" id="GO:0016787">
    <property type="term" value="F:hydrolase activity"/>
    <property type="evidence" value="ECO:0007669"/>
    <property type="project" value="InterPro"/>
</dbReference>
<evidence type="ECO:0000313" key="2">
    <source>
        <dbReference type="EMBL" id="NEX19479.1"/>
    </source>
</evidence>
<evidence type="ECO:0000313" key="3">
    <source>
        <dbReference type="Proteomes" id="UP000471640"/>
    </source>
</evidence>
<dbReference type="Proteomes" id="UP000471640">
    <property type="component" value="Unassembled WGS sequence"/>
</dbReference>
<organism evidence="2 3">
    <name type="scientific">Thiorhodococcus mannitoliphagus</name>
    <dbReference type="NCBI Taxonomy" id="329406"/>
    <lineage>
        <taxon>Bacteria</taxon>
        <taxon>Pseudomonadati</taxon>
        <taxon>Pseudomonadota</taxon>
        <taxon>Gammaproteobacteria</taxon>
        <taxon>Chromatiales</taxon>
        <taxon>Chromatiaceae</taxon>
        <taxon>Thiorhodococcus</taxon>
    </lineage>
</organism>
<dbReference type="AlphaFoldDB" id="A0A6P1DNG2"/>
<proteinExistence type="predicted"/>
<dbReference type="Gene3D" id="3.60.21.10">
    <property type="match status" value="1"/>
</dbReference>
<sequence length="482" mass="50778">MFSCFAVLGAPAARCDPTSGEVLSAYSILAPTSHGGQVTIARVILQGAASACPRLVPASGGGAAIATQARTNPDPAHFDIQVCEAVVTREMQVQGSDRRLPGPPVAAAHLAVIGDSGCRPGSQGGCQPGSSAWPLLDIANTAARADPDIVLHMGDYNYRGTPGKVAINGKQEHVYDAGDNTDAISCTLPGPYLGQNSPGSDQPDQWTNWWLDFFKPATALLAAAPWIVARGNHELCSRAGPGWFYLLDPGSDLPDVATGQGTCPPAESTEPQVFGRPYRLDLAGLSIVVMDSANACDRGSLHQGHFDRQFQALRTLVDAAPEQSPRWLLTHRPIWAVRAADTSTASNQTDPSGRFALINQTLQRSDQRHPIAGAFELILSGHMHTFEAIGRTRDGMPAGPDQLVIGNSGIELDPGQDRMPFSFAFGEIGWAGLGLHAFGYMELQPRGEAGWTGGLLDPDGKTLATCGSDHPAEKAGPCAPVD</sequence>
<evidence type="ECO:0000259" key="1">
    <source>
        <dbReference type="Pfam" id="PF00149"/>
    </source>
</evidence>
<gene>
    <name evidence="2" type="ORF">G3480_03975</name>
</gene>
<keyword evidence="3" id="KW-1185">Reference proteome</keyword>
<name>A0A6P1DNG2_9GAMM</name>
<reference evidence="3" key="1">
    <citation type="journal article" date="2020" name="Microbiol. Resour. Announc.">
        <title>Draft Genome Sequences of Thiorhodococcus mannitoliphagus and Thiorhodococcus minor, Purple Sulfur Photosynthetic Bacteria in the Gammaproteobacterial Family Chromatiaceae.</title>
        <authorList>
            <person name="Aviles F.A."/>
            <person name="Meyer T.E."/>
            <person name="Kyndt J.A."/>
        </authorList>
    </citation>
    <scope>NUCLEOTIDE SEQUENCE [LARGE SCALE GENOMIC DNA]</scope>
    <source>
        <strain evidence="3">DSM 18266</strain>
    </source>
</reference>